<organism evidence="2 3">
    <name type="scientific">Acerihabitans arboris</name>
    <dbReference type="NCBI Taxonomy" id="2691583"/>
    <lineage>
        <taxon>Bacteria</taxon>
        <taxon>Pseudomonadati</taxon>
        <taxon>Pseudomonadota</taxon>
        <taxon>Gammaproteobacteria</taxon>
        <taxon>Enterobacterales</taxon>
        <taxon>Pectobacteriaceae</taxon>
        <taxon>Acerihabitans</taxon>
    </lineage>
</organism>
<protein>
    <submittedName>
        <fullName evidence="2">Uncharacterized protein</fullName>
    </submittedName>
</protein>
<gene>
    <name evidence="2" type="ORF">GRH90_19075</name>
</gene>
<reference evidence="2 3" key="1">
    <citation type="submission" date="2019-12" db="EMBL/GenBank/DDBJ databases">
        <authorList>
            <person name="Lee S.D."/>
        </authorList>
    </citation>
    <scope>NUCLEOTIDE SEQUENCE [LARGE SCALE GENOMIC DNA]</scope>
    <source>
        <strain evidence="2 3">SAP-6</strain>
    </source>
</reference>
<accession>A0A845SI69</accession>
<dbReference type="AlphaFoldDB" id="A0A845SI69"/>
<feature type="compositionally biased region" description="Low complexity" evidence="1">
    <location>
        <begin position="134"/>
        <end position="153"/>
    </location>
</feature>
<reference evidence="2 3" key="2">
    <citation type="submission" date="2020-02" db="EMBL/GenBank/DDBJ databases">
        <title>The new genus of Enterobacteriales.</title>
        <authorList>
            <person name="Kim I.S."/>
        </authorList>
    </citation>
    <scope>NUCLEOTIDE SEQUENCE [LARGE SCALE GENOMIC DNA]</scope>
    <source>
        <strain evidence="2 3">SAP-6</strain>
    </source>
</reference>
<dbReference type="EMBL" id="WUBS01000014">
    <property type="protein sequence ID" value="NDL64843.1"/>
    <property type="molecule type" value="Genomic_DNA"/>
</dbReference>
<sequence length="180" mass="19168">MTQIIMLALDGEAIPLRAIRVSPSMNIQDKDQSGQTSGTATAEQGVKAKELKVTGMIPFVEKAALTRLFELAEAKGDNGAARRYRVASPVAQAIKFREGIFSGDVSAEEQDNKMAWQISFTLKEQVSVAEKTAARSSKTTTTTQTADGATTDSGAGGDAPDHELTGFEKWLSSLNDKIGS</sequence>
<feature type="compositionally biased region" description="Polar residues" evidence="1">
    <location>
        <begin position="25"/>
        <end position="42"/>
    </location>
</feature>
<feature type="region of interest" description="Disordered" evidence="1">
    <location>
        <begin position="131"/>
        <end position="166"/>
    </location>
</feature>
<feature type="region of interest" description="Disordered" evidence="1">
    <location>
        <begin position="25"/>
        <end position="44"/>
    </location>
</feature>
<evidence type="ECO:0000313" key="3">
    <source>
        <dbReference type="Proteomes" id="UP000461443"/>
    </source>
</evidence>
<dbReference type="RefSeq" id="WP_162367547.1">
    <property type="nucleotide sequence ID" value="NZ_WUBS01000014.1"/>
</dbReference>
<comment type="caution">
    <text evidence="2">The sequence shown here is derived from an EMBL/GenBank/DDBJ whole genome shotgun (WGS) entry which is preliminary data.</text>
</comment>
<evidence type="ECO:0000313" key="2">
    <source>
        <dbReference type="EMBL" id="NDL64843.1"/>
    </source>
</evidence>
<keyword evidence="3" id="KW-1185">Reference proteome</keyword>
<dbReference type="InterPro" id="IPR057869">
    <property type="entry name" value="HP1_YO34"/>
</dbReference>
<name>A0A845SI69_9GAMM</name>
<dbReference type="Pfam" id="PF25759">
    <property type="entry name" value="HP1_ORF34"/>
    <property type="match status" value="1"/>
</dbReference>
<proteinExistence type="predicted"/>
<evidence type="ECO:0000256" key="1">
    <source>
        <dbReference type="SAM" id="MobiDB-lite"/>
    </source>
</evidence>
<dbReference type="Proteomes" id="UP000461443">
    <property type="component" value="Unassembled WGS sequence"/>
</dbReference>